<proteinExistence type="predicted"/>
<feature type="compositionally biased region" description="Polar residues" evidence="1">
    <location>
        <begin position="1"/>
        <end position="13"/>
    </location>
</feature>
<dbReference type="EMBL" id="SSMQ01000003">
    <property type="protein sequence ID" value="TKD12252.1"/>
    <property type="molecule type" value="Genomic_DNA"/>
</dbReference>
<dbReference type="OrthoDB" id="5511726at2"/>
<name>A0A4V5PSV2_9BACT</name>
<evidence type="ECO:0000313" key="3">
    <source>
        <dbReference type="Proteomes" id="UP000309215"/>
    </source>
</evidence>
<feature type="region of interest" description="Disordered" evidence="1">
    <location>
        <begin position="1"/>
        <end position="31"/>
    </location>
</feature>
<comment type="caution">
    <text evidence="2">The sequence shown here is derived from an EMBL/GenBank/DDBJ whole genome shotgun (WGS) entry which is preliminary data.</text>
</comment>
<dbReference type="Proteomes" id="UP000309215">
    <property type="component" value="Unassembled WGS sequence"/>
</dbReference>
<sequence length="170" mass="18051">MRRTTATKTTNDSAPPASKTKPAARAKKPAPAALGPGLFVGKIEFASDGGYRVRTADGKRVTAVLADEVEPAFAEECLRTGRTVFVTDTERGPTVLGALQTSRGLVREASGLVTLSAQDLRLRADRSITIESGQAALRLEKAGILRAEGERMVVDMSSLVRFLSALVELP</sequence>
<protein>
    <submittedName>
        <fullName evidence="2">Uncharacterized protein</fullName>
    </submittedName>
</protein>
<keyword evidence="3" id="KW-1185">Reference proteome</keyword>
<accession>A0A4V5PSV2</accession>
<dbReference type="AlphaFoldDB" id="A0A4V5PSV2"/>
<evidence type="ECO:0000256" key="1">
    <source>
        <dbReference type="SAM" id="MobiDB-lite"/>
    </source>
</evidence>
<gene>
    <name evidence="2" type="ORF">E8A74_03855</name>
</gene>
<organism evidence="2 3">
    <name type="scientific">Polyangium fumosum</name>
    <dbReference type="NCBI Taxonomy" id="889272"/>
    <lineage>
        <taxon>Bacteria</taxon>
        <taxon>Pseudomonadati</taxon>
        <taxon>Myxococcota</taxon>
        <taxon>Polyangia</taxon>
        <taxon>Polyangiales</taxon>
        <taxon>Polyangiaceae</taxon>
        <taxon>Polyangium</taxon>
    </lineage>
</organism>
<dbReference type="RefSeq" id="WP_136927550.1">
    <property type="nucleotide sequence ID" value="NZ_SSMQ01000003.1"/>
</dbReference>
<reference evidence="2 3" key="1">
    <citation type="submission" date="2019-04" db="EMBL/GenBank/DDBJ databases">
        <authorList>
            <person name="Li Y."/>
            <person name="Wang J."/>
        </authorList>
    </citation>
    <scope>NUCLEOTIDE SEQUENCE [LARGE SCALE GENOMIC DNA]</scope>
    <source>
        <strain evidence="2 3">DSM 14668</strain>
    </source>
</reference>
<evidence type="ECO:0000313" key="2">
    <source>
        <dbReference type="EMBL" id="TKD12252.1"/>
    </source>
</evidence>